<name>A0A939DCQ5_9GAMM</name>
<dbReference type="AlphaFoldDB" id="A0A939DCQ5"/>
<dbReference type="PROSITE" id="PS51257">
    <property type="entry name" value="PROKAR_LIPOPROTEIN"/>
    <property type="match status" value="1"/>
</dbReference>
<keyword evidence="2" id="KW-1185">Reference proteome</keyword>
<organism evidence="1 2">
    <name type="scientific">Parahaliea mediterranea</name>
    <dbReference type="NCBI Taxonomy" id="651086"/>
    <lineage>
        <taxon>Bacteria</taxon>
        <taxon>Pseudomonadati</taxon>
        <taxon>Pseudomonadota</taxon>
        <taxon>Gammaproteobacteria</taxon>
        <taxon>Cellvibrionales</taxon>
        <taxon>Halieaceae</taxon>
        <taxon>Parahaliea</taxon>
    </lineage>
</organism>
<gene>
    <name evidence="1" type="ORF">JYP50_01130</name>
</gene>
<dbReference type="EMBL" id="JAFKCZ010000001">
    <property type="protein sequence ID" value="MBN7795172.1"/>
    <property type="molecule type" value="Genomic_DNA"/>
</dbReference>
<proteinExistence type="predicted"/>
<evidence type="ECO:0000313" key="1">
    <source>
        <dbReference type="EMBL" id="MBN7795172.1"/>
    </source>
</evidence>
<sequence>MLRHGFWRVAALLPLLTLVFTGCGLSPRAPEKLTPELSAQLEQRVRDRWQTLSDREFDKAWEFSTPNFKEVFPKHLFVRGFSYGVEWELTGVEILNYDGRAAVASVAARVMSKPVKPTSEASKALGAIPTTINERWIFIDGQWWYSSRN</sequence>
<protein>
    <submittedName>
        <fullName evidence="1">Uncharacterized protein</fullName>
    </submittedName>
</protein>
<evidence type="ECO:0000313" key="2">
    <source>
        <dbReference type="Proteomes" id="UP000664303"/>
    </source>
</evidence>
<comment type="caution">
    <text evidence="1">The sequence shown here is derived from an EMBL/GenBank/DDBJ whole genome shotgun (WGS) entry which is preliminary data.</text>
</comment>
<accession>A0A939DCQ5</accession>
<dbReference type="Proteomes" id="UP000664303">
    <property type="component" value="Unassembled WGS sequence"/>
</dbReference>
<reference evidence="1" key="1">
    <citation type="submission" date="2021-02" db="EMBL/GenBank/DDBJ databases">
        <title>PHA producing bacteria isolated from coastal sediment in Guangdong, Shenzhen.</title>
        <authorList>
            <person name="Zheng W."/>
            <person name="Yu S."/>
            <person name="Huang Y."/>
        </authorList>
    </citation>
    <scope>NUCLEOTIDE SEQUENCE</scope>
    <source>
        <strain evidence="1">TN14-10</strain>
    </source>
</reference>
<dbReference type="RefSeq" id="WP_206558611.1">
    <property type="nucleotide sequence ID" value="NZ_JAFKCZ010000001.1"/>
</dbReference>